<comment type="caution">
    <text evidence="1">The sequence shown here is derived from an EMBL/GenBank/DDBJ whole genome shotgun (WGS) entry which is preliminary data.</text>
</comment>
<protein>
    <submittedName>
        <fullName evidence="1">Uncharacterized protein</fullName>
    </submittedName>
</protein>
<name>A0ABU6UDI7_9FABA</name>
<keyword evidence="2" id="KW-1185">Reference proteome</keyword>
<reference evidence="1 2" key="1">
    <citation type="journal article" date="2023" name="Plants (Basel)">
        <title>Bridging the Gap: Combining Genomics and Transcriptomics Approaches to Understand Stylosanthes scabra, an Orphan Legume from the Brazilian Caatinga.</title>
        <authorList>
            <person name="Ferreira-Neto J.R.C."/>
            <person name="da Silva M.D."/>
            <person name="Binneck E."/>
            <person name="de Melo N.F."/>
            <person name="da Silva R.H."/>
            <person name="de Melo A.L.T.M."/>
            <person name="Pandolfi V."/>
            <person name="Bustamante F.O."/>
            <person name="Brasileiro-Vidal A.C."/>
            <person name="Benko-Iseppon A.M."/>
        </authorList>
    </citation>
    <scope>NUCLEOTIDE SEQUENCE [LARGE SCALE GENOMIC DNA]</scope>
    <source>
        <tissue evidence="1">Leaves</tissue>
    </source>
</reference>
<dbReference type="Proteomes" id="UP001341840">
    <property type="component" value="Unassembled WGS sequence"/>
</dbReference>
<dbReference type="EMBL" id="JASCZI010121003">
    <property type="protein sequence ID" value="MED6158787.1"/>
    <property type="molecule type" value="Genomic_DNA"/>
</dbReference>
<accession>A0ABU6UDI7</accession>
<organism evidence="1 2">
    <name type="scientific">Stylosanthes scabra</name>
    <dbReference type="NCBI Taxonomy" id="79078"/>
    <lineage>
        <taxon>Eukaryota</taxon>
        <taxon>Viridiplantae</taxon>
        <taxon>Streptophyta</taxon>
        <taxon>Embryophyta</taxon>
        <taxon>Tracheophyta</taxon>
        <taxon>Spermatophyta</taxon>
        <taxon>Magnoliopsida</taxon>
        <taxon>eudicotyledons</taxon>
        <taxon>Gunneridae</taxon>
        <taxon>Pentapetalae</taxon>
        <taxon>rosids</taxon>
        <taxon>fabids</taxon>
        <taxon>Fabales</taxon>
        <taxon>Fabaceae</taxon>
        <taxon>Papilionoideae</taxon>
        <taxon>50 kb inversion clade</taxon>
        <taxon>dalbergioids sensu lato</taxon>
        <taxon>Dalbergieae</taxon>
        <taxon>Pterocarpus clade</taxon>
        <taxon>Stylosanthes</taxon>
    </lineage>
</organism>
<gene>
    <name evidence="1" type="ORF">PIB30_035991</name>
</gene>
<proteinExistence type="predicted"/>
<evidence type="ECO:0000313" key="2">
    <source>
        <dbReference type="Proteomes" id="UP001341840"/>
    </source>
</evidence>
<sequence length="98" mass="10640">MLEERVKPVKLYALHPASIVAVLISYEVRHGSMTQVLGNLVTAASYSWEPRAETRTPSNTCSKYAVRKGYGTFRTTTTKVPAPSGRVSGVEAKTNVGL</sequence>
<evidence type="ECO:0000313" key="1">
    <source>
        <dbReference type="EMBL" id="MED6158787.1"/>
    </source>
</evidence>